<reference evidence="5 6" key="1">
    <citation type="journal article" date="2018" name="Plant J.">
        <title>Genome sequences of Chlorella sorokiniana UTEX 1602 and Micractinium conductrix SAG 241.80: implications to maltose excretion by a green alga.</title>
        <authorList>
            <person name="Arriola M.B."/>
            <person name="Velmurugan N."/>
            <person name="Zhang Y."/>
            <person name="Plunkett M.H."/>
            <person name="Hondzo H."/>
            <person name="Barney B.M."/>
        </authorList>
    </citation>
    <scope>NUCLEOTIDE SEQUENCE [LARGE SCALE GENOMIC DNA]</scope>
    <source>
        <strain evidence="5 6">SAG 241.80</strain>
    </source>
</reference>
<dbReference type="InterPro" id="IPR012674">
    <property type="entry name" value="Calycin"/>
</dbReference>
<feature type="domain" description="Carbohydrate esterase 2 N-terminal" evidence="4">
    <location>
        <begin position="439"/>
        <end position="548"/>
    </location>
</feature>
<sequence length="803" mass="88250">MRDRPSACCNAPPEPAPRSPPPRCCSDGPCVQNLVCLQLCNDSPDETACQIKCGDRYTSGAIEAFNTCVVSEKKCVPQRVDKGVFPVPPDCAIDATFDLNAFQGRWYISAGLNPLFDTFDCQAHYFASPEAGKVYAKINWRIPLVDPISEEPDFAERSTMQRFVQIDPQRPGVLFNGNNDFLHYEDTWYVLASKPDEYVFIYYLGNNDAWKGYGGATVYTREASLPEEYIPELQAAAEAAGLNWADFALTDNTCPPHPPERTLPQRLEVGAERRLQEVEYELESDLRSFGRGFTVLEKDLSASLRAEEARLESGLQALTAEARREAMALQEEAALAGKTIRRMEMEASMGPWINWIPKSWRPVIMPLPEDRPSFMHCRTIRSGMQVRALMSAAALLLAMAGGAAAAPAPGGTRQPQVQLQGRFWPGSKDGGLAGLPQWMSWPSSTAAVSWEGSGSVTVVLDGSAQSYPDKWLPQLRGRLVAYFQFVLDGRPDGVVEVKSTQQSVTWRRTGLGNGRHNLRISKITEARTGSAWLRSVTLAPAGRFLPPPPTDGGVTGRRMLFIGDSLTAGAGNIGDKTCRLLAADNQNSLLSFAPLAARALRSDFQALAWSAATVGIYRLKDEPTWSLEQQHNWQPRMRDLLPRADALAPKTRYNMSAFVPQIVVLGAGVNDFADADLSASSKVVSGPLAKLPTMDRWVQEHVALAKQVRAAYPGAAIITLAWPLEINLAGLRSWQSNAAYAQWVAAAAARLQEAGLQRTFFLQLGNGEMVRNDNYCKFHPDVKSHEAMAAQLERFIRGALPGF</sequence>
<dbReference type="STRING" id="554055.A0A2P6V768"/>
<dbReference type="Gene3D" id="3.40.50.1110">
    <property type="entry name" value="SGNH hydrolase"/>
    <property type="match status" value="1"/>
</dbReference>
<dbReference type="Gene3D" id="2.40.128.20">
    <property type="match status" value="1"/>
</dbReference>
<accession>A0A2P6V768</accession>
<dbReference type="OrthoDB" id="10258187at2759"/>
<dbReference type="PANTHER" id="PTHR33970:SF1">
    <property type="entry name" value="VIOLAXANTHIN DE-EPOXIDASE, CHLOROPLASTIC"/>
    <property type="match status" value="1"/>
</dbReference>
<dbReference type="EMBL" id="LHPF02000023">
    <property type="protein sequence ID" value="PSC69929.1"/>
    <property type="molecule type" value="Genomic_DNA"/>
</dbReference>
<dbReference type="InterPro" id="IPR044682">
    <property type="entry name" value="VDE"/>
</dbReference>
<dbReference type="SUPFAM" id="SSF50814">
    <property type="entry name" value="Lipocalins"/>
    <property type="match status" value="1"/>
</dbReference>
<dbReference type="InterPro" id="IPR036514">
    <property type="entry name" value="SGNH_hydro_sf"/>
</dbReference>
<organism evidence="5 6">
    <name type="scientific">Micractinium conductrix</name>
    <dbReference type="NCBI Taxonomy" id="554055"/>
    <lineage>
        <taxon>Eukaryota</taxon>
        <taxon>Viridiplantae</taxon>
        <taxon>Chlorophyta</taxon>
        <taxon>core chlorophytes</taxon>
        <taxon>Trebouxiophyceae</taxon>
        <taxon>Chlorellales</taxon>
        <taxon>Chlorellaceae</taxon>
        <taxon>Chlorella clade</taxon>
        <taxon>Micractinium</taxon>
    </lineage>
</organism>
<feature type="domain" description="SGNH hydrolase-type esterase" evidence="3">
    <location>
        <begin position="561"/>
        <end position="786"/>
    </location>
</feature>
<name>A0A2P6V768_9CHLO</name>
<dbReference type="Pfam" id="PF07137">
    <property type="entry name" value="VDE"/>
    <property type="match status" value="1"/>
</dbReference>
<keyword evidence="6" id="KW-1185">Reference proteome</keyword>
<dbReference type="GO" id="GO:0046422">
    <property type="term" value="F:violaxanthin de-epoxidase activity"/>
    <property type="evidence" value="ECO:0007669"/>
    <property type="project" value="InterPro"/>
</dbReference>
<feature type="compositionally biased region" description="Pro residues" evidence="1">
    <location>
        <begin position="12"/>
        <end position="21"/>
    </location>
</feature>
<dbReference type="Pfam" id="PF13472">
    <property type="entry name" value="Lipase_GDSL_2"/>
    <property type="match status" value="1"/>
</dbReference>
<evidence type="ECO:0000313" key="5">
    <source>
        <dbReference type="EMBL" id="PSC69929.1"/>
    </source>
</evidence>
<dbReference type="Proteomes" id="UP000239649">
    <property type="component" value="Unassembled WGS sequence"/>
</dbReference>
<dbReference type="GO" id="GO:0010028">
    <property type="term" value="P:xanthophyll cycle"/>
    <property type="evidence" value="ECO:0007669"/>
    <property type="project" value="InterPro"/>
</dbReference>
<evidence type="ECO:0000259" key="4">
    <source>
        <dbReference type="Pfam" id="PF17996"/>
    </source>
</evidence>
<evidence type="ECO:0000256" key="1">
    <source>
        <dbReference type="SAM" id="MobiDB-lite"/>
    </source>
</evidence>
<feature type="domain" description="VDE lipocalin" evidence="2">
    <location>
        <begin position="23"/>
        <end position="252"/>
    </location>
</feature>
<protein>
    <submittedName>
        <fullName evidence="5">Violaxanthin de-chloroplastic</fullName>
    </submittedName>
</protein>
<dbReference type="InterPro" id="IPR010788">
    <property type="entry name" value="VDE_dom"/>
</dbReference>
<dbReference type="InterPro" id="IPR013830">
    <property type="entry name" value="SGNH_hydro"/>
</dbReference>
<dbReference type="Pfam" id="PF17996">
    <property type="entry name" value="CE2_N"/>
    <property type="match status" value="1"/>
</dbReference>
<comment type="caution">
    <text evidence="5">The sequence shown here is derived from an EMBL/GenBank/DDBJ whole genome shotgun (WGS) entry which is preliminary data.</text>
</comment>
<dbReference type="AlphaFoldDB" id="A0A2P6V768"/>
<feature type="region of interest" description="Disordered" evidence="1">
    <location>
        <begin position="1"/>
        <end position="21"/>
    </location>
</feature>
<evidence type="ECO:0000259" key="2">
    <source>
        <dbReference type="Pfam" id="PF07137"/>
    </source>
</evidence>
<dbReference type="InterPro" id="IPR040794">
    <property type="entry name" value="CE2_N"/>
</dbReference>
<evidence type="ECO:0000313" key="6">
    <source>
        <dbReference type="Proteomes" id="UP000239649"/>
    </source>
</evidence>
<proteinExistence type="predicted"/>
<dbReference type="PANTHER" id="PTHR33970">
    <property type="entry name" value="VIOLAXANTHIN DE-EPOXIDASE, CHLOROPLASTIC-RELATED"/>
    <property type="match status" value="1"/>
</dbReference>
<dbReference type="SUPFAM" id="SSF52266">
    <property type="entry name" value="SGNH hydrolase"/>
    <property type="match status" value="1"/>
</dbReference>
<evidence type="ECO:0000259" key="3">
    <source>
        <dbReference type="Pfam" id="PF13472"/>
    </source>
</evidence>
<dbReference type="Gene3D" id="2.60.120.260">
    <property type="entry name" value="Galactose-binding domain-like"/>
    <property type="match status" value="1"/>
</dbReference>
<gene>
    <name evidence="5" type="ORF">C2E20_6570</name>
</gene>